<dbReference type="Proteomes" id="UP000887566">
    <property type="component" value="Unplaced"/>
</dbReference>
<evidence type="ECO:0000313" key="2">
    <source>
        <dbReference type="WBParaSite" id="PSAMB.scaffold4121size15627.g23543.t1"/>
    </source>
</evidence>
<organism evidence="1 2">
    <name type="scientific">Plectus sambesii</name>
    <dbReference type="NCBI Taxonomy" id="2011161"/>
    <lineage>
        <taxon>Eukaryota</taxon>
        <taxon>Metazoa</taxon>
        <taxon>Ecdysozoa</taxon>
        <taxon>Nematoda</taxon>
        <taxon>Chromadorea</taxon>
        <taxon>Plectida</taxon>
        <taxon>Plectina</taxon>
        <taxon>Plectoidea</taxon>
        <taxon>Plectidae</taxon>
        <taxon>Plectus</taxon>
    </lineage>
</organism>
<keyword evidence="1" id="KW-1185">Reference proteome</keyword>
<name>A0A914WGY2_9BILA</name>
<sequence length="125" mass="13911">MQMVVVCYRKTSTGECDCTLEYDGGRDSVLNLNNSTLVHYGILLSYLAQFATSGLPLDTFHQANTMAAGFCIERSDHSIGQKPLQQAWNAFTVLLDREPEKRFYCAECGQFPDTVILDGHALGIR</sequence>
<proteinExistence type="predicted"/>
<dbReference type="AlphaFoldDB" id="A0A914WGY2"/>
<reference evidence="2" key="1">
    <citation type="submission" date="2022-11" db="UniProtKB">
        <authorList>
            <consortium name="WormBaseParasite"/>
        </authorList>
    </citation>
    <scope>IDENTIFICATION</scope>
</reference>
<protein>
    <submittedName>
        <fullName evidence="2">HMG domain-containing protein</fullName>
    </submittedName>
</protein>
<dbReference type="WBParaSite" id="PSAMB.scaffold4121size15627.g23543.t1">
    <property type="protein sequence ID" value="PSAMB.scaffold4121size15627.g23543.t1"/>
    <property type="gene ID" value="PSAMB.scaffold4121size15627.g23543"/>
</dbReference>
<evidence type="ECO:0000313" key="1">
    <source>
        <dbReference type="Proteomes" id="UP000887566"/>
    </source>
</evidence>
<accession>A0A914WGY2</accession>